<evidence type="ECO:0000256" key="1">
    <source>
        <dbReference type="SAM" id="MobiDB-lite"/>
    </source>
</evidence>
<name>A0AAW1FWD0_ZOAVI</name>
<dbReference type="EMBL" id="JBCEZU010000023">
    <property type="protein sequence ID" value="KAK9539197.1"/>
    <property type="molecule type" value="Genomic_DNA"/>
</dbReference>
<evidence type="ECO:0000313" key="2">
    <source>
        <dbReference type="EMBL" id="KAK9539197.1"/>
    </source>
</evidence>
<feature type="region of interest" description="Disordered" evidence="1">
    <location>
        <begin position="45"/>
        <end position="69"/>
    </location>
</feature>
<accession>A0AAW1FWD0</accession>
<proteinExistence type="predicted"/>
<protein>
    <submittedName>
        <fullName evidence="2">Uncharacterized protein</fullName>
    </submittedName>
</protein>
<comment type="caution">
    <text evidence="2">The sequence shown here is derived from an EMBL/GenBank/DDBJ whole genome shotgun (WGS) entry which is preliminary data.</text>
</comment>
<dbReference type="Proteomes" id="UP001488805">
    <property type="component" value="Unassembled WGS sequence"/>
</dbReference>
<gene>
    <name evidence="2" type="ORF">VZT92_004319</name>
</gene>
<dbReference type="AlphaFoldDB" id="A0AAW1FWD0"/>
<evidence type="ECO:0000313" key="3">
    <source>
        <dbReference type="Proteomes" id="UP001488805"/>
    </source>
</evidence>
<organism evidence="2 3">
    <name type="scientific">Zoarces viviparus</name>
    <name type="common">Viviparous eelpout</name>
    <name type="synonym">Blennius viviparus</name>
    <dbReference type="NCBI Taxonomy" id="48416"/>
    <lineage>
        <taxon>Eukaryota</taxon>
        <taxon>Metazoa</taxon>
        <taxon>Chordata</taxon>
        <taxon>Craniata</taxon>
        <taxon>Vertebrata</taxon>
        <taxon>Euteleostomi</taxon>
        <taxon>Actinopterygii</taxon>
        <taxon>Neopterygii</taxon>
        <taxon>Teleostei</taxon>
        <taxon>Neoteleostei</taxon>
        <taxon>Acanthomorphata</taxon>
        <taxon>Eupercaria</taxon>
        <taxon>Perciformes</taxon>
        <taxon>Cottioidei</taxon>
        <taxon>Zoarcales</taxon>
        <taxon>Zoarcidae</taxon>
        <taxon>Zoarcinae</taxon>
        <taxon>Zoarces</taxon>
    </lineage>
</organism>
<keyword evidence="3" id="KW-1185">Reference proteome</keyword>
<sequence length="98" mass="10594">MGQQGSKSSIEARVVFQRVGAADMCEKTDACCSPASVVRIQKKVPGQAACPRSSPRPLEKSAAHSWTQSRSDTEGLVYVMDNPTGGVWVKPGEKWTRT</sequence>
<reference evidence="2 3" key="1">
    <citation type="journal article" date="2024" name="Genome Biol. Evol.">
        <title>Chromosome-level genome assembly of the viviparous eelpout Zoarces viviparus.</title>
        <authorList>
            <person name="Fuhrmann N."/>
            <person name="Brasseur M.V."/>
            <person name="Bakowski C.E."/>
            <person name="Podsiadlowski L."/>
            <person name="Prost S."/>
            <person name="Krehenwinkel H."/>
            <person name="Mayer C."/>
        </authorList>
    </citation>
    <scope>NUCLEOTIDE SEQUENCE [LARGE SCALE GENOMIC DNA]</scope>
    <source>
        <strain evidence="2">NO-MEL_2022_Ind0_liver</strain>
    </source>
</reference>